<dbReference type="EMBL" id="CM044702">
    <property type="protein sequence ID" value="KAI5678326.1"/>
    <property type="molecule type" value="Genomic_DNA"/>
</dbReference>
<proteinExistence type="predicted"/>
<protein>
    <submittedName>
        <fullName evidence="1">Uncharacterized protein</fullName>
    </submittedName>
</protein>
<evidence type="ECO:0000313" key="2">
    <source>
        <dbReference type="Proteomes" id="UP001060085"/>
    </source>
</evidence>
<keyword evidence="2" id="KW-1185">Reference proteome</keyword>
<accession>A0ACC0C0I9</accession>
<dbReference type="Proteomes" id="UP001060085">
    <property type="component" value="Linkage Group LG02"/>
</dbReference>
<name>A0ACC0C0I9_CATRO</name>
<reference evidence="2" key="1">
    <citation type="journal article" date="2023" name="Nat. Plants">
        <title>Single-cell RNA sequencing provides a high-resolution roadmap for understanding the multicellular compartmentation of specialized metabolism.</title>
        <authorList>
            <person name="Sun S."/>
            <person name="Shen X."/>
            <person name="Li Y."/>
            <person name="Li Y."/>
            <person name="Wang S."/>
            <person name="Li R."/>
            <person name="Zhang H."/>
            <person name="Shen G."/>
            <person name="Guo B."/>
            <person name="Wei J."/>
            <person name="Xu J."/>
            <person name="St-Pierre B."/>
            <person name="Chen S."/>
            <person name="Sun C."/>
        </authorList>
    </citation>
    <scope>NUCLEOTIDE SEQUENCE [LARGE SCALE GENOMIC DNA]</scope>
</reference>
<organism evidence="1 2">
    <name type="scientific">Catharanthus roseus</name>
    <name type="common">Madagascar periwinkle</name>
    <name type="synonym">Vinca rosea</name>
    <dbReference type="NCBI Taxonomy" id="4058"/>
    <lineage>
        <taxon>Eukaryota</taxon>
        <taxon>Viridiplantae</taxon>
        <taxon>Streptophyta</taxon>
        <taxon>Embryophyta</taxon>
        <taxon>Tracheophyta</taxon>
        <taxon>Spermatophyta</taxon>
        <taxon>Magnoliopsida</taxon>
        <taxon>eudicotyledons</taxon>
        <taxon>Gunneridae</taxon>
        <taxon>Pentapetalae</taxon>
        <taxon>asterids</taxon>
        <taxon>lamiids</taxon>
        <taxon>Gentianales</taxon>
        <taxon>Apocynaceae</taxon>
        <taxon>Rauvolfioideae</taxon>
        <taxon>Vinceae</taxon>
        <taxon>Catharanthinae</taxon>
        <taxon>Catharanthus</taxon>
    </lineage>
</organism>
<sequence length="846" mass="93935">MEPPSPAVPVAQSVSQLSKTSSSSIPASYSTSKTGTVTMGVSPALLYQVPPGLPATPGPPGSSPSIPLPANMTITPPSVDSSTFPRPAMQAAPTLPSNPVQQQGYSPYPSLSPMVAPLQAPWLPPTQVSGMLRPPFAAYPPAFTSPFPLPARGMPLPSVPMSDIQPPGITSARVPLGSTPIASSSQLTSGIGVKPELPPGIDGNRNVHEETRDGSSVGDGLEAWTAHRTETGVVYYYNAITGESTYEKPTGFKGEAEKVTAQPTPVSWEKLAGTDWALVMTNDGKRYYYNMKTKLSSWQIPSELTELKKKHDADALRAQSMSVTTPNILTEKGSTPVTLSAPAVNTGGRDATALRPSAVSGSSSALDLIKRKLQDPGAPPSVLTAAALSGATSSEINGSKTVEETAKDPENENSKDKPRDTNGESNLSESSSDSDDDDKGPTKEECEKQFKEMLKERGVAPFSKWEKELPKIVFDPRFKAIPSHSARRALFEHYVRTRAEEERKEKRAAQKAAIEGFKKLLDEANEDIDHNTDYQTLKKKWGNDQRFLAIERKERESLLNERVLPLKRAAEEKAQEARAAATSSFRAMLREKGHITPNSRWSKVKDSLRDDPRYRSVKHEDREVLFNEYISELKAAEEELQRVLKDKHNEEEKLKERERELRKRKEREEQEVERVRQKARRKEGVESYQALLVETIKDPQASWTESKSKLEKDPQGRAANPHLDQSDLEKLFREHVKTLQERCSSEFKALLAEIITTDAAARETEDGKTVLTSWSTAKQLLKSDPRYTKMSRKDRESLWRRHVEEIQRKLKSAPDQDQEKQKELKNRSSVDSGKHLSGPRRTNDRR</sequence>
<evidence type="ECO:0000313" key="1">
    <source>
        <dbReference type="EMBL" id="KAI5678326.1"/>
    </source>
</evidence>
<comment type="caution">
    <text evidence="1">The sequence shown here is derived from an EMBL/GenBank/DDBJ whole genome shotgun (WGS) entry which is preliminary data.</text>
</comment>
<gene>
    <name evidence="1" type="ORF">M9H77_09276</name>
</gene>